<name>A0A815D8Z3_ADIRI</name>
<proteinExistence type="inferred from homology"/>
<dbReference type="GO" id="GO:0005886">
    <property type="term" value="C:plasma membrane"/>
    <property type="evidence" value="ECO:0007669"/>
    <property type="project" value="TreeGrafter"/>
</dbReference>
<dbReference type="AlphaFoldDB" id="A0A815D8Z3"/>
<accession>A0A815D8Z3</accession>
<dbReference type="EMBL" id="CAJNOR010002444">
    <property type="protein sequence ID" value="CAF1295229.1"/>
    <property type="molecule type" value="Genomic_DNA"/>
</dbReference>
<dbReference type="GO" id="GO:0005737">
    <property type="term" value="C:cytoplasm"/>
    <property type="evidence" value="ECO:0007669"/>
    <property type="project" value="TreeGrafter"/>
</dbReference>
<reference evidence="4" key="1">
    <citation type="submission" date="2021-02" db="EMBL/GenBank/DDBJ databases">
        <authorList>
            <person name="Nowell W R."/>
        </authorList>
    </citation>
    <scope>NUCLEOTIDE SEQUENCE</scope>
</reference>
<dbReference type="PROSITE" id="PS51897">
    <property type="entry name" value="ANNEXIN_2"/>
    <property type="match status" value="1"/>
</dbReference>
<dbReference type="Pfam" id="PF00191">
    <property type="entry name" value="Annexin"/>
    <property type="match status" value="1"/>
</dbReference>
<keyword evidence="2" id="KW-0677">Repeat</keyword>
<dbReference type="InterPro" id="IPR018502">
    <property type="entry name" value="Annexin_repeat"/>
</dbReference>
<evidence type="ECO:0000256" key="2">
    <source>
        <dbReference type="ARBA" id="ARBA00022737"/>
    </source>
</evidence>
<evidence type="ECO:0000313" key="4">
    <source>
        <dbReference type="EMBL" id="CAF1295229.1"/>
    </source>
</evidence>
<organism evidence="4 5">
    <name type="scientific">Adineta ricciae</name>
    <name type="common">Rotifer</name>
    <dbReference type="NCBI Taxonomy" id="249248"/>
    <lineage>
        <taxon>Eukaryota</taxon>
        <taxon>Metazoa</taxon>
        <taxon>Spiralia</taxon>
        <taxon>Gnathifera</taxon>
        <taxon>Rotifera</taxon>
        <taxon>Eurotatoria</taxon>
        <taxon>Bdelloidea</taxon>
        <taxon>Adinetida</taxon>
        <taxon>Adinetidae</taxon>
        <taxon>Adineta</taxon>
    </lineage>
</organism>
<dbReference type="GO" id="GO:0005544">
    <property type="term" value="F:calcium-dependent phospholipid binding"/>
    <property type="evidence" value="ECO:0007669"/>
    <property type="project" value="InterPro"/>
</dbReference>
<evidence type="ECO:0000256" key="3">
    <source>
        <dbReference type="ARBA" id="ARBA00023216"/>
    </source>
</evidence>
<dbReference type="GO" id="GO:0005509">
    <property type="term" value="F:calcium ion binding"/>
    <property type="evidence" value="ECO:0007669"/>
    <property type="project" value="InterPro"/>
</dbReference>
<dbReference type="InterPro" id="IPR037104">
    <property type="entry name" value="Annexin_sf"/>
</dbReference>
<evidence type="ECO:0008006" key="6">
    <source>
        <dbReference type="Google" id="ProtNLM"/>
    </source>
</evidence>
<dbReference type="Gene3D" id="1.10.220.10">
    <property type="entry name" value="Annexin"/>
    <property type="match status" value="2"/>
</dbReference>
<keyword evidence="5" id="KW-1185">Reference proteome</keyword>
<evidence type="ECO:0000313" key="5">
    <source>
        <dbReference type="Proteomes" id="UP000663828"/>
    </source>
</evidence>
<sequence>MANLLRKLSHVSSSDVKKVTSTLARSKTYESNLVKLEKRLPRQATVPAFGHSTDFDYKRDTKQLCKIMKHCATAHTLDLDYILHFLSSYTCEQRMILVRDLEFEYEYKLVDMVLERPESPMRSCTLAMLIEPVELYARDFHDLLTWKQVNKIDYDISGKLLEIVLALNNEDSKKFRENYENLFVNPVEKDIELVLGEGNIISQLLINVLEGKRYEENGHSATTAKLIARKLYEAGEDGPAIDYDTFIKIFTRDTFAQLSAIFDIYEDKYGRPIEEAIEREFQGQTQINCFKEMVEFIRSPGLYYAKAIRRALDKTPLDYETVIRSIIGHQEKDLSEIRLEYSKEYDEPLEETLKARIDIMEIKRVLILIVTDGHDIEADELGQVRFDHSNNSSPTGSGAIPTSSAAVNTLGMRRNRSQEAFDKFVNVFKTMRPH</sequence>
<dbReference type="Proteomes" id="UP000663828">
    <property type="component" value="Unassembled WGS sequence"/>
</dbReference>
<evidence type="ECO:0000256" key="1">
    <source>
        <dbReference type="ARBA" id="ARBA00007831"/>
    </source>
</evidence>
<dbReference type="PANTHER" id="PTHR10502">
    <property type="entry name" value="ANNEXIN"/>
    <property type="match status" value="1"/>
</dbReference>
<dbReference type="PANTHER" id="PTHR10502:SF102">
    <property type="entry name" value="ANNEXIN B11"/>
    <property type="match status" value="1"/>
</dbReference>
<protein>
    <recommendedName>
        <fullName evidence="6">Annexin</fullName>
    </recommendedName>
</protein>
<comment type="similarity">
    <text evidence="1">Belongs to the annexin family.</text>
</comment>
<gene>
    <name evidence="4" type="ORF">XAT740_LOCUS28559</name>
</gene>
<dbReference type="SUPFAM" id="SSF47874">
    <property type="entry name" value="Annexin"/>
    <property type="match status" value="1"/>
</dbReference>
<keyword evidence="3" id="KW-0041">Annexin</keyword>
<comment type="caution">
    <text evidence="4">The sequence shown here is derived from an EMBL/GenBank/DDBJ whole genome shotgun (WGS) entry which is preliminary data.</text>
</comment>
<dbReference type="GO" id="GO:0001786">
    <property type="term" value="F:phosphatidylserine binding"/>
    <property type="evidence" value="ECO:0007669"/>
    <property type="project" value="TreeGrafter"/>
</dbReference>